<evidence type="ECO:0000256" key="2">
    <source>
        <dbReference type="ARBA" id="ARBA00022515"/>
    </source>
</evidence>
<dbReference type="SUPFAM" id="SSF48024">
    <property type="entry name" value="N-terminal domain of DnaB helicase"/>
    <property type="match status" value="1"/>
</dbReference>
<comment type="similarity">
    <text evidence="1">Belongs to the helicase family. DnaB subfamily.</text>
</comment>
<dbReference type="InterPro" id="IPR016136">
    <property type="entry name" value="DNA_helicase_N/primase_C"/>
</dbReference>
<dbReference type="EMBL" id="SOCN01000001">
    <property type="protein sequence ID" value="TDV24444.1"/>
    <property type="molecule type" value="Genomic_DNA"/>
</dbReference>
<dbReference type="AlphaFoldDB" id="A0A4R7UFH1"/>
<dbReference type="GO" id="GO:0005524">
    <property type="term" value="F:ATP binding"/>
    <property type="evidence" value="ECO:0007669"/>
    <property type="project" value="UniProtKB-KW"/>
</dbReference>
<proteinExistence type="inferred from homology"/>
<protein>
    <recommendedName>
        <fullName evidence="10">DNA 5'-3' helicase</fullName>
        <ecNumber evidence="10">5.6.2.3</ecNumber>
    </recommendedName>
</protein>
<dbReference type="CDD" id="cd00984">
    <property type="entry name" value="DnaB_C"/>
    <property type="match status" value="1"/>
</dbReference>
<dbReference type="EC" id="5.6.2.3" evidence="10"/>
<dbReference type="Pfam" id="PF03796">
    <property type="entry name" value="DnaB_C"/>
    <property type="match status" value="1"/>
</dbReference>
<name>A0A4R7UFH1_9BACT</name>
<dbReference type="RefSeq" id="WP_134110737.1">
    <property type="nucleotide sequence ID" value="NZ_SOCN01000001.1"/>
</dbReference>
<dbReference type="GO" id="GO:0043139">
    <property type="term" value="F:5'-3' DNA helicase activity"/>
    <property type="evidence" value="ECO:0007669"/>
    <property type="project" value="UniProtKB-EC"/>
</dbReference>
<dbReference type="GO" id="GO:0006269">
    <property type="term" value="P:DNA replication, synthesis of primer"/>
    <property type="evidence" value="ECO:0007669"/>
    <property type="project" value="UniProtKB-KW"/>
</dbReference>
<dbReference type="GO" id="GO:1990077">
    <property type="term" value="C:primosome complex"/>
    <property type="evidence" value="ECO:0007669"/>
    <property type="project" value="UniProtKB-KW"/>
</dbReference>
<keyword evidence="5" id="KW-0378">Hydrolase</keyword>
<keyword evidence="8" id="KW-0238">DNA-binding</keyword>
<dbReference type="PROSITE" id="PS51199">
    <property type="entry name" value="SF4_HELICASE"/>
    <property type="match status" value="1"/>
</dbReference>
<evidence type="ECO:0000256" key="3">
    <source>
        <dbReference type="ARBA" id="ARBA00022705"/>
    </source>
</evidence>
<dbReference type="SMART" id="SM00382">
    <property type="entry name" value="AAA"/>
    <property type="match status" value="1"/>
</dbReference>
<comment type="caution">
    <text evidence="13">The sequence shown here is derived from an EMBL/GenBank/DDBJ whole genome shotgun (WGS) entry which is preliminary data.</text>
</comment>
<keyword evidence="6 13" id="KW-0347">Helicase</keyword>
<evidence type="ECO:0000256" key="6">
    <source>
        <dbReference type="ARBA" id="ARBA00022806"/>
    </source>
</evidence>
<keyword evidence="4" id="KW-0547">Nucleotide-binding</keyword>
<keyword evidence="7" id="KW-0067">ATP-binding</keyword>
<dbReference type="GO" id="GO:0016787">
    <property type="term" value="F:hydrolase activity"/>
    <property type="evidence" value="ECO:0007669"/>
    <property type="project" value="UniProtKB-KW"/>
</dbReference>
<evidence type="ECO:0000313" key="13">
    <source>
        <dbReference type="EMBL" id="TDV24444.1"/>
    </source>
</evidence>
<keyword evidence="3" id="KW-0235">DNA replication</keyword>
<dbReference type="Pfam" id="PF00772">
    <property type="entry name" value="DnaB"/>
    <property type="match status" value="1"/>
</dbReference>
<evidence type="ECO:0000313" key="14">
    <source>
        <dbReference type="Proteomes" id="UP000295757"/>
    </source>
</evidence>
<keyword evidence="9" id="KW-0413">Isomerase</keyword>
<sequence length="483" mass="55322">MLRNKFKPIYNNFEELKVRSLSDTLFRDFVMEKDVLAIMLSDEEKQYLATDYLTSDDFFSAQYRQLFELIKYKRSKSNNHITFFGYLEISTEIANDASLRSRFPLVTEALLSDLAVMFNNSTNFNFYLEKLLELTRLRALEAFYAETLSAFKNNSDITWQNSLNDFETFILENNERALKNSSFVDIDTATETFLEKIESIIHGDDPDIHSIFSGFDSIDRFTKGFKPGQFIILGARPGVGKTALALNIARNIIRDRSKSCAFISLEMPVQELIGRYYSSLANIELGKLQNPKYLSNLELNKLKNLASFNENRGQIYFDDVATSKITDIIWKIKQLSKDLNGGLSFVVVDYLQLVSGGSSHGTRSNEVAMISRTLKTLALDLKIPILALSQLSRNVENREDKRPQLIDLRESGGIEQDADIVIFLSRTILDKKKKDNEQKTEEYADIYKITEVTIAKNRSGTTGYADLIYEGRIVTFKEKERNE</sequence>
<dbReference type="InterPro" id="IPR003593">
    <property type="entry name" value="AAA+_ATPase"/>
</dbReference>
<gene>
    <name evidence="13" type="ORF">BCF59_0414</name>
</gene>
<dbReference type="Gene3D" id="3.40.50.300">
    <property type="entry name" value="P-loop containing nucleotide triphosphate hydrolases"/>
    <property type="match status" value="1"/>
</dbReference>
<evidence type="ECO:0000256" key="1">
    <source>
        <dbReference type="ARBA" id="ARBA00008428"/>
    </source>
</evidence>
<dbReference type="GO" id="GO:0003677">
    <property type="term" value="F:DNA binding"/>
    <property type="evidence" value="ECO:0007669"/>
    <property type="project" value="UniProtKB-KW"/>
</dbReference>
<dbReference type="Gene3D" id="1.10.860.10">
    <property type="entry name" value="DNAb Helicase, Chain A"/>
    <property type="match status" value="1"/>
</dbReference>
<evidence type="ECO:0000256" key="5">
    <source>
        <dbReference type="ARBA" id="ARBA00022801"/>
    </source>
</evidence>
<evidence type="ECO:0000256" key="11">
    <source>
        <dbReference type="ARBA" id="ARBA00048954"/>
    </source>
</evidence>
<evidence type="ECO:0000256" key="9">
    <source>
        <dbReference type="ARBA" id="ARBA00023235"/>
    </source>
</evidence>
<dbReference type="InterPro" id="IPR007694">
    <property type="entry name" value="DNA_helicase_DnaB-like_C"/>
</dbReference>
<dbReference type="InterPro" id="IPR007693">
    <property type="entry name" value="DNA_helicase_DnaB-like_N"/>
</dbReference>
<feature type="domain" description="SF4 helicase" evidence="12">
    <location>
        <begin position="204"/>
        <end position="483"/>
    </location>
</feature>
<evidence type="ECO:0000256" key="4">
    <source>
        <dbReference type="ARBA" id="ARBA00022741"/>
    </source>
</evidence>
<comment type="catalytic activity">
    <reaction evidence="11">
        <text>ATP + H2O = ADP + phosphate + H(+)</text>
        <dbReference type="Rhea" id="RHEA:13065"/>
        <dbReference type="ChEBI" id="CHEBI:15377"/>
        <dbReference type="ChEBI" id="CHEBI:15378"/>
        <dbReference type="ChEBI" id="CHEBI:30616"/>
        <dbReference type="ChEBI" id="CHEBI:43474"/>
        <dbReference type="ChEBI" id="CHEBI:456216"/>
        <dbReference type="EC" id="5.6.2.3"/>
    </reaction>
</comment>
<organism evidence="13 14">
    <name type="scientific">Mycoplasmopsis mustelae</name>
    <dbReference type="NCBI Taxonomy" id="171289"/>
    <lineage>
        <taxon>Bacteria</taxon>
        <taxon>Bacillati</taxon>
        <taxon>Mycoplasmatota</taxon>
        <taxon>Mycoplasmoidales</taxon>
        <taxon>Metamycoplasmataceae</taxon>
        <taxon>Mycoplasmopsis</taxon>
    </lineage>
</organism>
<evidence type="ECO:0000256" key="8">
    <source>
        <dbReference type="ARBA" id="ARBA00023125"/>
    </source>
</evidence>
<reference evidence="13 14" key="1">
    <citation type="submission" date="2019-03" db="EMBL/GenBank/DDBJ databases">
        <title>Genomic Encyclopedia of Archaeal and Bacterial Type Strains, Phase II (KMG-II): from individual species to whole genera.</title>
        <authorList>
            <person name="Goeker M."/>
        </authorList>
    </citation>
    <scope>NUCLEOTIDE SEQUENCE [LARGE SCALE GENOMIC DNA]</scope>
    <source>
        <strain evidence="13 14">ATCC 35214</strain>
    </source>
</reference>
<dbReference type="OrthoDB" id="9773982at2"/>
<dbReference type="InterPro" id="IPR036185">
    <property type="entry name" value="DNA_heli_DnaB-like_N_sf"/>
</dbReference>
<keyword evidence="2" id="KW-0639">Primosome</keyword>
<evidence type="ECO:0000259" key="12">
    <source>
        <dbReference type="PROSITE" id="PS51199"/>
    </source>
</evidence>
<dbReference type="GO" id="GO:0005829">
    <property type="term" value="C:cytosol"/>
    <property type="evidence" value="ECO:0007669"/>
    <property type="project" value="TreeGrafter"/>
</dbReference>
<evidence type="ECO:0000256" key="7">
    <source>
        <dbReference type="ARBA" id="ARBA00022840"/>
    </source>
</evidence>
<dbReference type="PANTHER" id="PTHR30153:SF2">
    <property type="entry name" value="REPLICATIVE DNA HELICASE"/>
    <property type="match status" value="1"/>
</dbReference>
<dbReference type="PANTHER" id="PTHR30153">
    <property type="entry name" value="REPLICATIVE DNA HELICASE DNAB"/>
    <property type="match status" value="1"/>
</dbReference>
<keyword evidence="14" id="KW-1185">Reference proteome</keyword>
<accession>A0A4R7UFH1</accession>
<dbReference type="SUPFAM" id="SSF52540">
    <property type="entry name" value="P-loop containing nucleoside triphosphate hydrolases"/>
    <property type="match status" value="1"/>
</dbReference>
<evidence type="ECO:0000256" key="10">
    <source>
        <dbReference type="ARBA" id="ARBA00044969"/>
    </source>
</evidence>
<dbReference type="Proteomes" id="UP000295757">
    <property type="component" value="Unassembled WGS sequence"/>
</dbReference>
<dbReference type="InterPro" id="IPR027417">
    <property type="entry name" value="P-loop_NTPase"/>
</dbReference>